<keyword evidence="2" id="KW-0732">Signal</keyword>
<evidence type="ECO:0000256" key="2">
    <source>
        <dbReference type="SAM" id="SignalP"/>
    </source>
</evidence>
<dbReference type="Proteomes" id="UP001156670">
    <property type="component" value="Unassembled WGS sequence"/>
</dbReference>
<dbReference type="InterPro" id="IPR029018">
    <property type="entry name" value="Hex-like_dom2"/>
</dbReference>
<dbReference type="PANTHER" id="PTHR12872:SF1">
    <property type="entry name" value="ALPHA-N-ACETYLGLUCOSAMINIDASE"/>
    <property type="match status" value="1"/>
</dbReference>
<protein>
    <submittedName>
        <fullName evidence="6">Alpha-N-acetylglucosaminidase</fullName>
    </submittedName>
</protein>
<accession>A0ABQ5XMV1</accession>
<gene>
    <name evidence="6" type="ORF">GCM10007901_14870</name>
</gene>
<dbReference type="RefSeq" id="WP_284320257.1">
    <property type="nucleotide sequence ID" value="NZ_BSOB01000010.1"/>
</dbReference>
<dbReference type="Gene3D" id="1.20.120.670">
    <property type="entry name" value="N-acetyl-b-d-glucoasminidase"/>
    <property type="match status" value="1"/>
</dbReference>
<evidence type="ECO:0000256" key="1">
    <source>
        <dbReference type="ARBA" id="ARBA00022801"/>
    </source>
</evidence>
<evidence type="ECO:0000313" key="7">
    <source>
        <dbReference type="Proteomes" id="UP001156670"/>
    </source>
</evidence>
<dbReference type="InterPro" id="IPR024733">
    <property type="entry name" value="NAGLU_tim-barrel"/>
</dbReference>
<dbReference type="PANTHER" id="PTHR12872">
    <property type="entry name" value="ALPHA-N-ACETYLGLUCOSAMINIDASE"/>
    <property type="match status" value="1"/>
</dbReference>
<evidence type="ECO:0000313" key="6">
    <source>
        <dbReference type="EMBL" id="GLQ92536.1"/>
    </source>
</evidence>
<feature type="domain" description="Alpha-N-acetylglucosaminidase tim-barrel" evidence="3">
    <location>
        <begin position="123"/>
        <end position="441"/>
    </location>
</feature>
<evidence type="ECO:0000259" key="3">
    <source>
        <dbReference type="Pfam" id="PF05089"/>
    </source>
</evidence>
<dbReference type="Pfam" id="PF12972">
    <property type="entry name" value="NAGLU_C"/>
    <property type="match status" value="1"/>
</dbReference>
<dbReference type="EMBL" id="BSOB01000010">
    <property type="protein sequence ID" value="GLQ92536.1"/>
    <property type="molecule type" value="Genomic_DNA"/>
</dbReference>
<sequence>MRNYPFLPWFAAVALLIARSGSASTFDTRPEQAVLARLLPQQAQQFELGTLTAENGHERFRISQANGHIRVEGSTPSALLFGVNWYLKYVAHVQISPNGDRIGNAPFPLPASTIEQETPYAYRYALNENVDGYTTAYWDWPRWQREIDVLALSGINAVLIERGMDTVLYQTFRDVGYSDDEIRQWITQPAHQNWQLMGNLCCFNGPISTALMHKRAESAQKIIARLRELGITPVLPGFYGIVPADFQRKFPKAHVVPQGEWAGLTRPGWLDPRDPIFAKMAAALYRHQRELFGDSSVYDMEVFQEGGDAGNVPVPEAARDVQSALLTAHPGARWMMLAWQGNPRQDLLSGVDRKHLLIIDIDHDRVPRDNRQKDFQDAPFLFGGIWEFGGRTTLGANTRNITERLQRLGRSNDNMVGTAVFTEGMDTNPFAFDLFTEMAWHSKPVDLEAWTADYVQRRYGAADPHALAAWNVLLHTAYDIHIDQVVFNSERDAAQESLFNAQPSLTANRASNWSPEAMRYSAEAFKHALPEMLQVTPALRGSDTYHYDLVDIARQTLANENRLLLPQIKAAYDAKDRSRFETLTQRWLHLMDLQDQLLATNRFFLVGNWLSQVQPWATTPEERARLDYDARSLLTTWGDRKASEGASLHDYGNKDWAGLTHDYYRVRWQTYFATLDEALRTGTPPKSMDWFDMGDAWNRGTQHYTDQPIGDAYEIATQIARTLNP</sequence>
<name>A0ABQ5XMV1_9GAMM</name>
<organism evidence="6 7">
    <name type="scientific">Dyella acidisoli</name>
    <dbReference type="NCBI Taxonomy" id="1867834"/>
    <lineage>
        <taxon>Bacteria</taxon>
        <taxon>Pseudomonadati</taxon>
        <taxon>Pseudomonadota</taxon>
        <taxon>Gammaproteobacteria</taxon>
        <taxon>Lysobacterales</taxon>
        <taxon>Rhodanobacteraceae</taxon>
        <taxon>Dyella</taxon>
    </lineage>
</organism>
<dbReference type="Pfam" id="PF05089">
    <property type="entry name" value="NAGLU"/>
    <property type="match status" value="1"/>
</dbReference>
<comment type="caution">
    <text evidence="6">The sequence shown here is derived from an EMBL/GenBank/DDBJ whole genome shotgun (WGS) entry which is preliminary data.</text>
</comment>
<dbReference type="InterPro" id="IPR007781">
    <property type="entry name" value="NAGLU"/>
</dbReference>
<proteinExistence type="predicted"/>
<feature type="domain" description="Alpha-N-acetylglucosaminidase C-terminal" evidence="5">
    <location>
        <begin position="450"/>
        <end position="720"/>
    </location>
</feature>
<dbReference type="Gene3D" id="3.30.379.10">
    <property type="entry name" value="Chitobiase/beta-hexosaminidase domain 2-like"/>
    <property type="match status" value="1"/>
</dbReference>
<reference evidence="7" key="1">
    <citation type="journal article" date="2019" name="Int. J. Syst. Evol. Microbiol.">
        <title>The Global Catalogue of Microorganisms (GCM) 10K type strain sequencing project: providing services to taxonomists for standard genome sequencing and annotation.</title>
        <authorList>
            <consortium name="The Broad Institute Genomics Platform"/>
            <consortium name="The Broad Institute Genome Sequencing Center for Infectious Disease"/>
            <person name="Wu L."/>
            <person name="Ma J."/>
        </authorList>
    </citation>
    <scope>NUCLEOTIDE SEQUENCE [LARGE SCALE GENOMIC DNA]</scope>
    <source>
        <strain evidence="7">NBRC 111980</strain>
    </source>
</reference>
<dbReference type="InterPro" id="IPR024240">
    <property type="entry name" value="NAGLU_N"/>
</dbReference>
<feature type="domain" description="Alpha-N-acetylglucosaminidase N-terminal" evidence="4">
    <location>
        <begin position="32"/>
        <end position="111"/>
    </location>
</feature>
<keyword evidence="1" id="KW-0378">Hydrolase</keyword>
<feature type="signal peptide" evidence="2">
    <location>
        <begin position="1"/>
        <end position="25"/>
    </location>
</feature>
<dbReference type="Gene3D" id="3.20.20.80">
    <property type="entry name" value="Glycosidases"/>
    <property type="match status" value="1"/>
</dbReference>
<keyword evidence="7" id="KW-1185">Reference proteome</keyword>
<feature type="chain" id="PRO_5045322020" evidence="2">
    <location>
        <begin position="26"/>
        <end position="725"/>
    </location>
</feature>
<evidence type="ECO:0000259" key="4">
    <source>
        <dbReference type="Pfam" id="PF12971"/>
    </source>
</evidence>
<dbReference type="Pfam" id="PF12971">
    <property type="entry name" value="NAGLU_N"/>
    <property type="match status" value="1"/>
</dbReference>
<dbReference type="InterPro" id="IPR024732">
    <property type="entry name" value="NAGLU_C"/>
</dbReference>
<evidence type="ECO:0000259" key="5">
    <source>
        <dbReference type="Pfam" id="PF12972"/>
    </source>
</evidence>